<dbReference type="RefSeq" id="WP_161095399.1">
    <property type="nucleotide sequence ID" value="NZ_WWCW01000005.1"/>
</dbReference>
<organism evidence="1 2">
    <name type="scientific">Duganella vulcania</name>
    <dbReference type="NCBI Taxonomy" id="2692166"/>
    <lineage>
        <taxon>Bacteria</taxon>
        <taxon>Pseudomonadati</taxon>
        <taxon>Pseudomonadota</taxon>
        <taxon>Betaproteobacteria</taxon>
        <taxon>Burkholderiales</taxon>
        <taxon>Oxalobacteraceae</taxon>
        <taxon>Telluria group</taxon>
        <taxon>Duganella</taxon>
    </lineage>
</organism>
<name>A0A845FZB0_9BURK</name>
<protein>
    <submittedName>
        <fullName evidence="1">CopG family transcriptional regulator</fullName>
    </submittedName>
</protein>
<accession>A0A845FZB0</accession>
<proteinExistence type="predicted"/>
<reference evidence="1 2" key="1">
    <citation type="submission" date="2020-01" db="EMBL/GenBank/DDBJ databases">
        <title>Novel species isolated from a subtropical stream in China.</title>
        <authorList>
            <person name="Lu H."/>
        </authorList>
    </citation>
    <scope>NUCLEOTIDE SEQUENCE [LARGE SCALE GENOMIC DNA]</scope>
    <source>
        <strain evidence="1 2">FT82W</strain>
    </source>
</reference>
<sequence>MPTITIHVSEELNERLACAVEVNKLTAEDFILLAVAEKLERPDALDAQTSASYAEYLRSGESVPLVEVREYFESRIAGKTAKKPAFRKTKV</sequence>
<evidence type="ECO:0000313" key="1">
    <source>
        <dbReference type="EMBL" id="MYM86117.1"/>
    </source>
</evidence>
<dbReference type="EMBL" id="WWCW01000005">
    <property type="protein sequence ID" value="MYM86117.1"/>
    <property type="molecule type" value="Genomic_DNA"/>
</dbReference>
<evidence type="ECO:0000313" key="2">
    <source>
        <dbReference type="Proteomes" id="UP000470302"/>
    </source>
</evidence>
<comment type="caution">
    <text evidence="1">The sequence shown here is derived from an EMBL/GenBank/DDBJ whole genome shotgun (WGS) entry which is preliminary data.</text>
</comment>
<dbReference type="AlphaFoldDB" id="A0A845FZB0"/>
<gene>
    <name evidence="1" type="ORF">GTP91_02870</name>
</gene>
<dbReference type="Proteomes" id="UP000470302">
    <property type="component" value="Unassembled WGS sequence"/>
</dbReference>